<evidence type="ECO:0000256" key="7">
    <source>
        <dbReference type="ARBA" id="ARBA00048741"/>
    </source>
</evidence>
<dbReference type="PANTHER" id="PTHR43284">
    <property type="entry name" value="ASPARAGINE SYNTHETASE (GLUTAMINE-HYDROLYZING)"/>
    <property type="match status" value="1"/>
</dbReference>
<dbReference type="Proteomes" id="UP000274920">
    <property type="component" value="Unassembled WGS sequence"/>
</dbReference>
<sequence length="512" mass="59752">MIKVKEYRGHIRNWEALCGELDIDPSLARGEREEAILAKAYKTWGCRMADHMYGMFAFALWDEEEETLFCLRDQFGTKPFYYYQTEDGRLLYGTTIRRIMEQPGFVKELNEDMLQIYLTLTYGAGEDTFFKGVKKLLPGRYLIWKDGKVTVERYWTPSFHPDESKSLEDWADEIHSTIGQIMPEVKAKDETAESFLSGGVDSSYVLAMSDAKTADTCGYAEERFDESRLAAETGRILGRECFRSLITPDQYFSIVPYVMYHMEQPLGDASAIVFAIACQDTAKHTKLCYSGEGADEFFGGYNMYRNAERYGENLKTFYVGNTNIMKEDEKKRILKRYDETNLPINLVRDIYEEIEGLDPLSKMSDIDIQIWLEGDIYLNVDKMSTAAGLEIRMPLTDMRIFDIASRMPSRYKVNEEQNKVAFRTAAAKMLPEEIAFRKKLGFIVPIRIWMADDRYNQDVRRLFQSEIAEKFFHVEEINGIFEDYIGGNSDNWRKVWTIYTFLVWYEEYFVKR</sequence>
<reference evidence="10" key="1">
    <citation type="submission" date="2018-10" db="EMBL/GenBank/DDBJ databases">
        <title>Schaedlerella arabinophila gen. nov. sp. nov., isolated from the mouse intestinal tract and comparative analysis with the genome of the closely related altered Schaedler flora strain ASF502.</title>
        <authorList>
            <person name="Miyake S."/>
            <person name="Soh M."/>
            <person name="Seedorf H."/>
        </authorList>
    </citation>
    <scope>NUCLEOTIDE SEQUENCE [LARGE SCALE GENOMIC DNA]</scope>
    <source>
        <strain evidence="10">DSM 106076</strain>
    </source>
</reference>
<evidence type="ECO:0000256" key="1">
    <source>
        <dbReference type="ARBA" id="ARBA00005187"/>
    </source>
</evidence>
<dbReference type="InterPro" id="IPR006426">
    <property type="entry name" value="Asn_synth_AEB"/>
</dbReference>
<dbReference type="GO" id="GO:0005829">
    <property type="term" value="C:cytosol"/>
    <property type="evidence" value="ECO:0007669"/>
    <property type="project" value="TreeGrafter"/>
</dbReference>
<dbReference type="GO" id="GO:0006529">
    <property type="term" value="P:asparagine biosynthetic process"/>
    <property type="evidence" value="ECO:0007669"/>
    <property type="project" value="UniProtKB-KW"/>
</dbReference>
<evidence type="ECO:0000313" key="11">
    <source>
        <dbReference type="Proteomes" id="UP000274920"/>
    </source>
</evidence>
<keyword evidence="11" id="KW-1185">Reference proteome</keyword>
<dbReference type="AlphaFoldDB" id="A0A426DJW6"/>
<dbReference type="Pfam" id="PF00733">
    <property type="entry name" value="Asn_synthase"/>
    <property type="match status" value="1"/>
</dbReference>
<proteinExistence type="inferred from homology"/>
<comment type="pathway">
    <text evidence="1">Amino-acid biosynthesis; L-asparagine biosynthesis; L-asparagine from L-aspartate (L-Gln route): step 1/1.</text>
</comment>
<evidence type="ECO:0000313" key="10">
    <source>
        <dbReference type="EMBL" id="RRK32994.1"/>
    </source>
</evidence>
<dbReference type="Gene3D" id="3.40.50.620">
    <property type="entry name" value="HUPs"/>
    <property type="match status" value="1"/>
</dbReference>
<comment type="caution">
    <text evidence="10">The sequence shown here is derived from an EMBL/GenBank/DDBJ whole genome shotgun (WGS) entry which is preliminary data.</text>
</comment>
<evidence type="ECO:0000256" key="5">
    <source>
        <dbReference type="ARBA" id="ARBA00022840"/>
    </source>
</evidence>
<dbReference type="PANTHER" id="PTHR43284:SF1">
    <property type="entry name" value="ASPARAGINE SYNTHETASE"/>
    <property type="match status" value="1"/>
</dbReference>
<dbReference type="GO" id="GO:0005524">
    <property type="term" value="F:ATP binding"/>
    <property type="evidence" value="ECO:0007669"/>
    <property type="project" value="UniProtKB-KW"/>
</dbReference>
<dbReference type="PROSITE" id="PS51278">
    <property type="entry name" value="GATASE_TYPE_2"/>
    <property type="match status" value="1"/>
</dbReference>
<dbReference type="Pfam" id="PF13537">
    <property type="entry name" value="GATase_7"/>
    <property type="match status" value="1"/>
</dbReference>
<dbReference type="PIRSF" id="PIRSF001589">
    <property type="entry name" value="Asn_synthetase_glu-h"/>
    <property type="match status" value="1"/>
</dbReference>
<dbReference type="InterPro" id="IPR017932">
    <property type="entry name" value="GATase_2_dom"/>
</dbReference>
<dbReference type="SUPFAM" id="SSF52402">
    <property type="entry name" value="Adenine nucleotide alpha hydrolases-like"/>
    <property type="match status" value="1"/>
</dbReference>
<evidence type="ECO:0000256" key="2">
    <source>
        <dbReference type="ARBA" id="ARBA00005752"/>
    </source>
</evidence>
<dbReference type="Gene3D" id="3.60.20.10">
    <property type="entry name" value="Glutamine Phosphoribosylpyrophosphate, subunit 1, domain 1"/>
    <property type="match status" value="1"/>
</dbReference>
<dbReference type="SUPFAM" id="SSF56235">
    <property type="entry name" value="N-terminal nucleophile aminohydrolases (Ntn hydrolases)"/>
    <property type="match status" value="1"/>
</dbReference>
<keyword evidence="6" id="KW-0061">Asparagine biosynthesis</keyword>
<dbReference type="EC" id="6.3.5.4" evidence="3"/>
<dbReference type="RefSeq" id="WP_125128383.1">
    <property type="nucleotide sequence ID" value="NZ_RHJS01000002.1"/>
</dbReference>
<evidence type="ECO:0000256" key="8">
    <source>
        <dbReference type="PIRSR" id="PIRSR001589-3"/>
    </source>
</evidence>
<comment type="similarity">
    <text evidence="2">Belongs to the asparagine synthetase family.</text>
</comment>
<dbReference type="InterPro" id="IPR014729">
    <property type="entry name" value="Rossmann-like_a/b/a_fold"/>
</dbReference>
<keyword evidence="4" id="KW-0547">Nucleotide-binding</keyword>
<dbReference type="InterPro" id="IPR029055">
    <property type="entry name" value="Ntn_hydrolases_N"/>
</dbReference>
<feature type="domain" description="Glutamine amidotransferase type-2" evidence="9">
    <location>
        <begin position="1"/>
        <end position="147"/>
    </location>
</feature>
<comment type="catalytic activity">
    <reaction evidence="7">
        <text>L-aspartate + L-glutamine + ATP + H2O = L-asparagine + L-glutamate + AMP + diphosphate + H(+)</text>
        <dbReference type="Rhea" id="RHEA:12228"/>
        <dbReference type="ChEBI" id="CHEBI:15377"/>
        <dbReference type="ChEBI" id="CHEBI:15378"/>
        <dbReference type="ChEBI" id="CHEBI:29985"/>
        <dbReference type="ChEBI" id="CHEBI:29991"/>
        <dbReference type="ChEBI" id="CHEBI:30616"/>
        <dbReference type="ChEBI" id="CHEBI:33019"/>
        <dbReference type="ChEBI" id="CHEBI:58048"/>
        <dbReference type="ChEBI" id="CHEBI:58359"/>
        <dbReference type="ChEBI" id="CHEBI:456215"/>
        <dbReference type="EC" id="6.3.5.4"/>
    </reaction>
</comment>
<dbReference type="InterPro" id="IPR051786">
    <property type="entry name" value="ASN_synthetase/amidase"/>
</dbReference>
<evidence type="ECO:0000259" key="9">
    <source>
        <dbReference type="PROSITE" id="PS51278"/>
    </source>
</evidence>
<name>A0A426DJW6_9FIRM</name>
<dbReference type="GO" id="GO:0004066">
    <property type="term" value="F:asparagine synthase (glutamine-hydrolyzing) activity"/>
    <property type="evidence" value="ECO:0007669"/>
    <property type="project" value="UniProtKB-EC"/>
</dbReference>
<dbReference type="EMBL" id="RHJS01000002">
    <property type="protein sequence ID" value="RRK32994.1"/>
    <property type="molecule type" value="Genomic_DNA"/>
</dbReference>
<dbReference type="InterPro" id="IPR001962">
    <property type="entry name" value="Asn_synthase"/>
</dbReference>
<dbReference type="CDD" id="cd01991">
    <property type="entry name" value="Asn_synthase_B_C"/>
    <property type="match status" value="1"/>
</dbReference>
<organism evidence="10 11">
    <name type="scientific">Schaedlerella arabinosiphila</name>
    <dbReference type="NCBI Taxonomy" id="2044587"/>
    <lineage>
        <taxon>Bacteria</taxon>
        <taxon>Bacillati</taxon>
        <taxon>Bacillota</taxon>
        <taxon>Clostridia</taxon>
        <taxon>Lachnospirales</taxon>
        <taxon>Lachnospiraceae</taxon>
        <taxon>Schaedlerella</taxon>
    </lineage>
</organism>
<keyword evidence="6" id="KW-0028">Amino-acid biosynthesis</keyword>
<evidence type="ECO:0000256" key="3">
    <source>
        <dbReference type="ARBA" id="ARBA00012737"/>
    </source>
</evidence>
<feature type="site" description="Important for beta-aspartyl-AMP intermediate formation" evidence="8">
    <location>
        <position position="292"/>
    </location>
</feature>
<protein>
    <recommendedName>
        <fullName evidence="3">asparagine synthase (glutamine-hydrolyzing)</fullName>
        <ecNumber evidence="3">6.3.5.4</ecNumber>
    </recommendedName>
</protein>
<accession>A0A426DJW6</accession>
<keyword evidence="5" id="KW-0067">ATP-binding</keyword>
<gene>
    <name evidence="10" type="ORF">EBB54_17845</name>
</gene>
<evidence type="ECO:0000256" key="4">
    <source>
        <dbReference type="ARBA" id="ARBA00022741"/>
    </source>
</evidence>
<evidence type="ECO:0000256" key="6">
    <source>
        <dbReference type="ARBA" id="ARBA00022888"/>
    </source>
</evidence>